<accession>A0A1M6HW54</accession>
<sequence length="56" mass="6670">MIVRCIDNTLQRDVLVVGREYEVRAERDDCYILSGFDKRFSKTRFEVVKRCATQHC</sequence>
<evidence type="ECO:0000313" key="2">
    <source>
        <dbReference type="Proteomes" id="UP000189935"/>
    </source>
</evidence>
<name>A0A1M6HW54_9BRAD</name>
<protein>
    <submittedName>
        <fullName evidence="1">Uncharacterized protein</fullName>
    </submittedName>
</protein>
<proteinExistence type="predicted"/>
<dbReference type="EMBL" id="LT670844">
    <property type="protein sequence ID" value="SHJ26439.1"/>
    <property type="molecule type" value="Genomic_DNA"/>
</dbReference>
<organism evidence="1 2">
    <name type="scientific">Bradyrhizobium lablabi</name>
    <dbReference type="NCBI Taxonomy" id="722472"/>
    <lineage>
        <taxon>Bacteria</taxon>
        <taxon>Pseudomonadati</taxon>
        <taxon>Pseudomonadota</taxon>
        <taxon>Alphaproteobacteria</taxon>
        <taxon>Hyphomicrobiales</taxon>
        <taxon>Nitrobacteraceae</taxon>
        <taxon>Bradyrhizobium</taxon>
    </lineage>
</organism>
<evidence type="ECO:0000313" key="1">
    <source>
        <dbReference type="EMBL" id="SHJ26439.1"/>
    </source>
</evidence>
<dbReference type="Proteomes" id="UP000189935">
    <property type="component" value="Chromosome I"/>
</dbReference>
<dbReference type="RefSeq" id="WP_172841936.1">
    <property type="nucleotide sequence ID" value="NZ_LT670844.1"/>
</dbReference>
<reference evidence="1 2" key="1">
    <citation type="submission" date="2016-11" db="EMBL/GenBank/DDBJ databases">
        <authorList>
            <person name="Jaros S."/>
            <person name="Januszkiewicz K."/>
            <person name="Wedrychowicz H."/>
        </authorList>
    </citation>
    <scope>NUCLEOTIDE SEQUENCE [LARGE SCALE GENOMIC DNA]</scope>
    <source>
        <strain evidence="1 2">GAS499</strain>
    </source>
</reference>
<dbReference type="AlphaFoldDB" id="A0A1M6HW54"/>
<gene>
    <name evidence="1" type="ORF">SAMN05444159_0130</name>
</gene>